<evidence type="ECO:0000313" key="2">
    <source>
        <dbReference type="Proteomes" id="UP000828390"/>
    </source>
</evidence>
<reference evidence="1" key="2">
    <citation type="submission" date="2020-11" db="EMBL/GenBank/DDBJ databases">
        <authorList>
            <person name="McCartney M.A."/>
            <person name="Auch B."/>
            <person name="Kono T."/>
            <person name="Mallez S."/>
            <person name="Becker A."/>
            <person name="Gohl D.M."/>
            <person name="Silverstein K.A.T."/>
            <person name="Koren S."/>
            <person name="Bechman K.B."/>
            <person name="Herman A."/>
            <person name="Abrahante J.E."/>
            <person name="Garbe J."/>
        </authorList>
    </citation>
    <scope>NUCLEOTIDE SEQUENCE</scope>
    <source>
        <strain evidence="1">Duluth1</strain>
        <tissue evidence="1">Whole animal</tissue>
    </source>
</reference>
<name>A0A9D4R0E7_DREPO</name>
<accession>A0A9D4R0E7</accession>
<proteinExistence type="predicted"/>
<organism evidence="1 2">
    <name type="scientific">Dreissena polymorpha</name>
    <name type="common">Zebra mussel</name>
    <name type="synonym">Mytilus polymorpha</name>
    <dbReference type="NCBI Taxonomy" id="45954"/>
    <lineage>
        <taxon>Eukaryota</taxon>
        <taxon>Metazoa</taxon>
        <taxon>Spiralia</taxon>
        <taxon>Lophotrochozoa</taxon>
        <taxon>Mollusca</taxon>
        <taxon>Bivalvia</taxon>
        <taxon>Autobranchia</taxon>
        <taxon>Heteroconchia</taxon>
        <taxon>Euheterodonta</taxon>
        <taxon>Imparidentia</taxon>
        <taxon>Neoheterodontei</taxon>
        <taxon>Myida</taxon>
        <taxon>Dreissenoidea</taxon>
        <taxon>Dreissenidae</taxon>
        <taxon>Dreissena</taxon>
    </lineage>
</organism>
<dbReference type="AlphaFoldDB" id="A0A9D4R0E7"/>
<reference evidence="1" key="1">
    <citation type="journal article" date="2019" name="bioRxiv">
        <title>The Genome of the Zebra Mussel, Dreissena polymorpha: A Resource for Invasive Species Research.</title>
        <authorList>
            <person name="McCartney M.A."/>
            <person name="Auch B."/>
            <person name="Kono T."/>
            <person name="Mallez S."/>
            <person name="Zhang Y."/>
            <person name="Obille A."/>
            <person name="Becker A."/>
            <person name="Abrahante J.E."/>
            <person name="Garbe J."/>
            <person name="Badalamenti J.P."/>
            <person name="Herman A."/>
            <person name="Mangelson H."/>
            <person name="Liachko I."/>
            <person name="Sullivan S."/>
            <person name="Sone E.D."/>
            <person name="Koren S."/>
            <person name="Silverstein K.A.T."/>
            <person name="Beckman K.B."/>
            <person name="Gohl D.M."/>
        </authorList>
    </citation>
    <scope>NUCLEOTIDE SEQUENCE</scope>
    <source>
        <strain evidence="1">Duluth1</strain>
        <tissue evidence="1">Whole animal</tissue>
    </source>
</reference>
<dbReference type="Proteomes" id="UP000828390">
    <property type="component" value="Unassembled WGS sequence"/>
</dbReference>
<keyword evidence="2" id="KW-1185">Reference proteome</keyword>
<comment type="caution">
    <text evidence="1">The sequence shown here is derived from an EMBL/GenBank/DDBJ whole genome shotgun (WGS) entry which is preliminary data.</text>
</comment>
<dbReference type="EMBL" id="JAIWYP010000003">
    <property type="protein sequence ID" value="KAH3849497.1"/>
    <property type="molecule type" value="Genomic_DNA"/>
</dbReference>
<protein>
    <submittedName>
        <fullName evidence="1">Uncharacterized protein</fullName>
    </submittedName>
</protein>
<sequence length="133" mass="14916">MMGSALNSYIIAKDSNPEAVRREWPNFQDFVEDLADGLIGDFSASNDAPIVDTARPARVHTMERLFENEKVCVKFRAKLNNGQRAGTSKFGCVECNVPVHTQCFPGHMNRPTSWFRNCKKSGLKEFSSSDVNK</sequence>
<gene>
    <name evidence="1" type="ORF">DPMN_091900</name>
</gene>
<evidence type="ECO:0000313" key="1">
    <source>
        <dbReference type="EMBL" id="KAH3849497.1"/>
    </source>
</evidence>